<dbReference type="InterPro" id="IPR013154">
    <property type="entry name" value="ADH-like_N"/>
</dbReference>
<protein>
    <submittedName>
        <fullName evidence="3">Alcohol dehydrogenase</fullName>
    </submittedName>
</protein>
<dbReference type="Proteomes" id="UP000288024">
    <property type="component" value="Unassembled WGS sequence"/>
</dbReference>
<proteinExistence type="predicted"/>
<evidence type="ECO:0000256" key="1">
    <source>
        <dbReference type="ARBA" id="ARBA00022857"/>
    </source>
</evidence>
<accession>A0A3S2X307</accession>
<dbReference type="SUPFAM" id="SSF51735">
    <property type="entry name" value="NAD(P)-binding Rossmann-fold domains"/>
    <property type="match status" value="1"/>
</dbReference>
<dbReference type="CDD" id="cd08243">
    <property type="entry name" value="quinone_oxidoreductase_like_1"/>
    <property type="match status" value="1"/>
</dbReference>
<evidence type="ECO:0000259" key="2">
    <source>
        <dbReference type="SMART" id="SM00829"/>
    </source>
</evidence>
<dbReference type="InterPro" id="IPR011032">
    <property type="entry name" value="GroES-like_sf"/>
</dbReference>
<dbReference type="EMBL" id="RZTZ01000004">
    <property type="protein sequence ID" value="RVT62662.1"/>
    <property type="molecule type" value="Genomic_DNA"/>
</dbReference>
<feature type="domain" description="Enoyl reductase (ER)" evidence="2">
    <location>
        <begin position="10"/>
        <end position="319"/>
    </location>
</feature>
<dbReference type="RefSeq" id="WP_127738613.1">
    <property type="nucleotide sequence ID" value="NZ_RZTZ01000004.1"/>
</dbReference>
<name>A0A3S2X307_9BACI</name>
<dbReference type="GO" id="GO:0016491">
    <property type="term" value="F:oxidoreductase activity"/>
    <property type="evidence" value="ECO:0007669"/>
    <property type="project" value="InterPro"/>
</dbReference>
<dbReference type="SUPFAM" id="SSF50129">
    <property type="entry name" value="GroES-like"/>
    <property type="match status" value="1"/>
</dbReference>
<keyword evidence="4" id="KW-1185">Reference proteome</keyword>
<evidence type="ECO:0000313" key="4">
    <source>
        <dbReference type="Proteomes" id="UP000288024"/>
    </source>
</evidence>
<evidence type="ECO:0000313" key="3">
    <source>
        <dbReference type="EMBL" id="RVT62662.1"/>
    </source>
</evidence>
<dbReference type="InterPro" id="IPR020843">
    <property type="entry name" value="ER"/>
</dbReference>
<dbReference type="PANTHER" id="PTHR44154">
    <property type="entry name" value="QUINONE OXIDOREDUCTASE"/>
    <property type="match status" value="1"/>
</dbReference>
<dbReference type="AlphaFoldDB" id="A0A3S2X307"/>
<dbReference type="InterPro" id="IPR051603">
    <property type="entry name" value="Zinc-ADH_QOR/CCCR"/>
</dbReference>
<dbReference type="Gene3D" id="3.90.180.10">
    <property type="entry name" value="Medium-chain alcohol dehydrogenases, catalytic domain"/>
    <property type="match status" value="1"/>
</dbReference>
<dbReference type="SMART" id="SM00829">
    <property type="entry name" value="PKS_ER"/>
    <property type="match status" value="1"/>
</dbReference>
<keyword evidence="1" id="KW-0521">NADP</keyword>
<dbReference type="InterPro" id="IPR036291">
    <property type="entry name" value="NAD(P)-bd_dom_sf"/>
</dbReference>
<dbReference type="Gene3D" id="3.40.50.720">
    <property type="entry name" value="NAD(P)-binding Rossmann-like Domain"/>
    <property type="match status" value="1"/>
</dbReference>
<dbReference type="Pfam" id="PF08240">
    <property type="entry name" value="ADH_N"/>
    <property type="match status" value="1"/>
</dbReference>
<sequence length="322" mass="35135">MKAVVLEKACAPQDLYVKEVPMPKVKPGWVLVKIKAFGINRSEIYTRQGHSPSVKLPRIIGIECVGEIADPSDSAMKMGQRVVSLMGGLGREFNGSYAEYALIPSGQVYAINNELDWVKLAAIPEMYYTAYSSLFDSLMLTAGDTLLIRGGTSSVGVAALQLAKSIGVTVVSTTRNKQKVEQLNKLGADHVLLDEGDIQPQLYSTFPNGVNKILELVGTVTLKNSLGMLDEKGILCMTGILGGEWEMESFEPMVDIPSGTYFTQFDSGVNFKPQLLTKLFQHIEQFAIEVPIARVFTLEEISQAHLLMESNGANGKIVIVNT</sequence>
<reference evidence="3 4" key="1">
    <citation type="submission" date="2019-01" db="EMBL/GenBank/DDBJ databases">
        <title>Bacillus sp. M5HDSG1-1, whole genome shotgun sequence.</title>
        <authorList>
            <person name="Tuo L."/>
        </authorList>
    </citation>
    <scope>NUCLEOTIDE SEQUENCE [LARGE SCALE GENOMIC DNA]</scope>
    <source>
        <strain evidence="3 4">M5HDSG1-1</strain>
    </source>
</reference>
<dbReference type="Pfam" id="PF00107">
    <property type="entry name" value="ADH_zinc_N"/>
    <property type="match status" value="1"/>
</dbReference>
<comment type="caution">
    <text evidence="3">The sequence shown here is derived from an EMBL/GenBank/DDBJ whole genome shotgun (WGS) entry which is preliminary data.</text>
</comment>
<gene>
    <name evidence="3" type="ORF">EM808_12915</name>
</gene>
<dbReference type="InterPro" id="IPR013149">
    <property type="entry name" value="ADH-like_C"/>
</dbReference>
<dbReference type="PANTHER" id="PTHR44154:SF1">
    <property type="entry name" value="QUINONE OXIDOREDUCTASE"/>
    <property type="match status" value="1"/>
</dbReference>
<organism evidence="3 4">
    <name type="scientific">Niallia taxi</name>
    <dbReference type="NCBI Taxonomy" id="2499688"/>
    <lineage>
        <taxon>Bacteria</taxon>
        <taxon>Bacillati</taxon>
        <taxon>Bacillota</taxon>
        <taxon>Bacilli</taxon>
        <taxon>Bacillales</taxon>
        <taxon>Bacillaceae</taxon>
        <taxon>Niallia</taxon>
    </lineage>
</organism>